<dbReference type="Gene3D" id="1.10.530.10">
    <property type="match status" value="1"/>
</dbReference>
<sequence>MSLALTACGTHAPAPDAIPSASPASQTARAGTDHPVEQAHTAPAAAPQPPAPPASLPDVPPSDATSYADRADARALAERIAQEHGLNPAWTARALAGARYRAAVARLMMPPPAGTPKNWAAYRSRFVEPIRIRAGVAFWRQHEATLQRAETLYGVPAEVIAGVLGVETIYGRQTGQFRVLDVLATLSLDFPKGRSDRSAYFRSELAQFLKLCEEQGTAPETVLGSYAGAIGLPQFMPGSIRRYAVDFDGDGRIDLSRSPADAIGSVGHYLARHGWKAGWASHFDVKPPQNQDALGKLLAPDIKPTFSAREMGELGVALPPEGQAHPGALAMVLLQNGRDAPTLVAGTDNFYAVTRYNQSSYYALAVIQLGQAVRLETQRSSGR</sequence>
<dbReference type="NCBIfam" id="TIGR02282">
    <property type="entry name" value="MltB"/>
    <property type="match status" value="1"/>
</dbReference>
<reference evidence="4 5" key="1">
    <citation type="submission" date="2018-05" db="EMBL/GenBank/DDBJ databases">
        <title>complete genome sequence of Aquabacterium olei NBRC 110486.</title>
        <authorList>
            <person name="Tang B."/>
            <person name="Chang J."/>
            <person name="Zhang L."/>
            <person name="Yang H."/>
        </authorList>
    </citation>
    <scope>NUCLEOTIDE SEQUENCE [LARGE SCALE GENOMIC DNA]</scope>
    <source>
        <strain evidence="4 5">NBRC 110486</strain>
    </source>
</reference>
<dbReference type="GO" id="GO:0009253">
    <property type="term" value="P:peptidoglycan catabolic process"/>
    <property type="evidence" value="ECO:0007669"/>
    <property type="project" value="TreeGrafter"/>
</dbReference>
<evidence type="ECO:0000313" key="5">
    <source>
        <dbReference type="Proteomes" id="UP000244892"/>
    </source>
</evidence>
<name>A0A2U8FVV8_9BURK</name>
<keyword evidence="5" id="KW-1185">Reference proteome</keyword>
<gene>
    <name evidence="4" type="primary">mltB</name>
    <name evidence="4" type="ORF">DEH84_10270</name>
</gene>
<dbReference type="PANTHER" id="PTHR30163">
    <property type="entry name" value="MEMBRANE-BOUND LYTIC MUREIN TRANSGLYCOSYLASE B"/>
    <property type="match status" value="1"/>
</dbReference>
<evidence type="ECO:0000313" key="4">
    <source>
        <dbReference type="EMBL" id="AWI55209.1"/>
    </source>
</evidence>
<proteinExistence type="predicted"/>
<protein>
    <submittedName>
        <fullName evidence="4">Lytic murein transglycosylase B</fullName>
    </submittedName>
</protein>
<dbReference type="CDD" id="cd13399">
    <property type="entry name" value="Slt35-like"/>
    <property type="match status" value="1"/>
</dbReference>
<dbReference type="InterPro" id="IPR043426">
    <property type="entry name" value="MltB-like"/>
</dbReference>
<dbReference type="Gene3D" id="1.10.8.350">
    <property type="entry name" value="Bacterial muramidase"/>
    <property type="match status" value="1"/>
</dbReference>
<dbReference type="InterPro" id="IPR031304">
    <property type="entry name" value="SLT_2"/>
</dbReference>
<feature type="active site" evidence="1">
    <location>
        <position position="167"/>
    </location>
</feature>
<dbReference type="AlphaFoldDB" id="A0A2U8FVV8"/>
<dbReference type="Pfam" id="PF13406">
    <property type="entry name" value="SLT_2"/>
    <property type="match status" value="1"/>
</dbReference>
<feature type="compositionally biased region" description="Pro residues" evidence="2">
    <location>
        <begin position="46"/>
        <end position="60"/>
    </location>
</feature>
<feature type="region of interest" description="Disordered" evidence="2">
    <location>
        <begin position="1"/>
        <end position="66"/>
    </location>
</feature>
<dbReference type="OrthoDB" id="9772911at2"/>
<dbReference type="SUPFAM" id="SSF53955">
    <property type="entry name" value="Lysozyme-like"/>
    <property type="match status" value="1"/>
</dbReference>
<dbReference type="Proteomes" id="UP000244892">
    <property type="component" value="Chromosome"/>
</dbReference>
<feature type="domain" description="Transglycosylase SLT" evidence="3">
    <location>
        <begin position="72"/>
        <end position="371"/>
    </location>
</feature>
<dbReference type="PANTHER" id="PTHR30163:SF9">
    <property type="entry name" value="MEMBRANE-BOUND LYTIC MUREIN TRANSGLYCOSYLASE B"/>
    <property type="match status" value="1"/>
</dbReference>
<dbReference type="KEGG" id="aon:DEH84_10270"/>
<organism evidence="4 5">
    <name type="scientific">Aquabacterium olei</name>
    <dbReference type="NCBI Taxonomy" id="1296669"/>
    <lineage>
        <taxon>Bacteria</taxon>
        <taxon>Pseudomonadati</taxon>
        <taxon>Pseudomonadota</taxon>
        <taxon>Betaproteobacteria</taxon>
        <taxon>Burkholderiales</taxon>
        <taxon>Aquabacterium</taxon>
    </lineage>
</organism>
<accession>A0A2U8FVV8</accession>
<dbReference type="InterPro" id="IPR011757">
    <property type="entry name" value="Lytic_transglycosylase_MltB"/>
</dbReference>
<feature type="compositionally biased region" description="Low complexity" evidence="2">
    <location>
        <begin position="12"/>
        <end position="25"/>
    </location>
</feature>
<evidence type="ECO:0000259" key="3">
    <source>
        <dbReference type="Pfam" id="PF13406"/>
    </source>
</evidence>
<evidence type="ECO:0000256" key="1">
    <source>
        <dbReference type="PIRSR" id="PIRSR611757-1"/>
    </source>
</evidence>
<dbReference type="InterPro" id="IPR023346">
    <property type="entry name" value="Lysozyme-like_dom_sf"/>
</dbReference>
<dbReference type="GO" id="GO:0008933">
    <property type="term" value="F:peptidoglycan lytic transglycosylase activity"/>
    <property type="evidence" value="ECO:0007669"/>
    <property type="project" value="TreeGrafter"/>
</dbReference>
<dbReference type="EMBL" id="CP029210">
    <property type="protein sequence ID" value="AWI55209.1"/>
    <property type="molecule type" value="Genomic_DNA"/>
</dbReference>
<evidence type="ECO:0000256" key="2">
    <source>
        <dbReference type="SAM" id="MobiDB-lite"/>
    </source>
</evidence>